<protein>
    <submittedName>
        <fullName evidence="4">Putative immunoglobulin cd79a binding protein 1</fullName>
    </submittedName>
</protein>
<feature type="compositionally biased region" description="Basic and acidic residues" evidence="3">
    <location>
        <begin position="319"/>
        <end position="339"/>
    </location>
</feature>
<dbReference type="Gene3D" id="1.25.40.540">
    <property type="entry name" value="TAP42-like family"/>
    <property type="match status" value="1"/>
</dbReference>
<evidence type="ECO:0000256" key="2">
    <source>
        <dbReference type="SAM" id="Coils"/>
    </source>
</evidence>
<keyword evidence="2" id="KW-0175">Coiled coil</keyword>
<dbReference type="PANTHER" id="PTHR10933:SF9">
    <property type="entry name" value="IMMUNOGLOBULIN-BINDING PROTEIN 1"/>
    <property type="match status" value="1"/>
</dbReference>
<dbReference type="EMBL" id="GGLE01006729">
    <property type="protein sequence ID" value="MBY10855.1"/>
    <property type="molecule type" value="Transcribed_RNA"/>
</dbReference>
<dbReference type="AlphaFoldDB" id="A0A2R5LN24"/>
<feature type="region of interest" description="Disordered" evidence="3">
    <location>
        <begin position="273"/>
        <end position="339"/>
    </location>
</feature>
<evidence type="ECO:0000256" key="3">
    <source>
        <dbReference type="SAM" id="MobiDB-lite"/>
    </source>
</evidence>
<name>A0A2R5LN24_9ACAR</name>
<comment type="similarity">
    <text evidence="1">Belongs to the IGBP1/TAP42 family.</text>
</comment>
<feature type="compositionally biased region" description="Basic and acidic residues" evidence="3">
    <location>
        <begin position="288"/>
        <end position="306"/>
    </location>
</feature>
<feature type="coiled-coil region" evidence="2">
    <location>
        <begin position="139"/>
        <end position="173"/>
    </location>
</feature>
<dbReference type="Pfam" id="PF04177">
    <property type="entry name" value="TAP42"/>
    <property type="match status" value="1"/>
</dbReference>
<dbReference type="InterPro" id="IPR038511">
    <property type="entry name" value="TAP42/TAP46-like_sf"/>
</dbReference>
<evidence type="ECO:0000313" key="4">
    <source>
        <dbReference type="EMBL" id="MBY10855.1"/>
    </source>
</evidence>
<dbReference type="GO" id="GO:0009966">
    <property type="term" value="P:regulation of signal transduction"/>
    <property type="evidence" value="ECO:0007669"/>
    <property type="project" value="InterPro"/>
</dbReference>
<dbReference type="PANTHER" id="PTHR10933">
    <property type="entry name" value="IMMUNOGLOBULIN-BINDING PROTEIN 1"/>
    <property type="match status" value="1"/>
</dbReference>
<dbReference type="GO" id="GO:0035303">
    <property type="term" value="P:regulation of dephosphorylation"/>
    <property type="evidence" value="ECO:0007669"/>
    <property type="project" value="TreeGrafter"/>
</dbReference>
<reference evidence="4" key="1">
    <citation type="submission" date="2018-03" db="EMBL/GenBank/DDBJ databases">
        <title>The relapsing fever spirochete Borrelia turicatae persists in the highly oxidative environment of its soft-bodied tick vector.</title>
        <authorList>
            <person name="Bourret T.J."/>
            <person name="Boyle W.K."/>
            <person name="Valenzuela J.G."/>
            <person name="Oliveira F."/>
            <person name="Lopez J.E."/>
        </authorList>
    </citation>
    <scope>NUCLEOTIDE SEQUENCE</scope>
    <source>
        <strain evidence="4">Kansas strain/isolate</strain>
        <tissue evidence="4">Salivary glands</tissue>
    </source>
</reference>
<proteinExistence type="inferred from homology"/>
<dbReference type="FunFam" id="1.25.40.540:FF:000003">
    <property type="entry name" value="Immunoglobulin (CD79A)-binding protein 1"/>
    <property type="match status" value="1"/>
</dbReference>
<dbReference type="InterPro" id="IPR007304">
    <property type="entry name" value="TAP46-like"/>
</dbReference>
<organism evidence="4">
    <name type="scientific">Ornithodoros turicata</name>
    <dbReference type="NCBI Taxonomy" id="34597"/>
    <lineage>
        <taxon>Eukaryota</taxon>
        <taxon>Metazoa</taxon>
        <taxon>Ecdysozoa</taxon>
        <taxon>Arthropoda</taxon>
        <taxon>Chelicerata</taxon>
        <taxon>Arachnida</taxon>
        <taxon>Acari</taxon>
        <taxon>Parasitiformes</taxon>
        <taxon>Ixodida</taxon>
        <taxon>Ixodoidea</taxon>
        <taxon>Argasidae</taxon>
        <taxon>Ornithodorinae</taxon>
        <taxon>Ornithodoros</taxon>
    </lineage>
</organism>
<dbReference type="GO" id="GO:0051721">
    <property type="term" value="F:protein phosphatase 2A binding"/>
    <property type="evidence" value="ECO:0007669"/>
    <property type="project" value="TreeGrafter"/>
</dbReference>
<evidence type="ECO:0000256" key="1">
    <source>
        <dbReference type="ARBA" id="ARBA00034730"/>
    </source>
</evidence>
<accession>A0A2R5LN24</accession>
<dbReference type="GO" id="GO:0005829">
    <property type="term" value="C:cytosol"/>
    <property type="evidence" value="ECO:0007669"/>
    <property type="project" value="TreeGrafter"/>
</dbReference>
<sequence length="339" mass="39207">MADDRGDHNKLDSLGELFEKGFDAIAEIESSNESANGKTFQSLVESAIKNFEGATHLVNQMCLFSDNEEIEEVTTADLKYLLLPAFLGYATSKTVGRDRAEVIQVAEVYFRDFLTRCRQYGVTELENGDKRENPGEGELQQLLCAARQRQQKIQRYQQQKEMLERQKQLKELIKQSRVDAEVVREYYMVLLRYWVNIAIEELRSIEEEKPILEHMTKMKGKPRAPSTSQKPLRPIIITRDKVQKAVYGAGYPSLPTVTVDEFYAKRYPEHAEQDNAPKPWSMQDWSADPEKARREQEEEDAQREALVEVDDSEALAYLRSKDDWKDENRRGDGNRKNMG</sequence>